<accession>A0A2W0C9U3</accession>
<protein>
    <submittedName>
        <fullName evidence="1">Uncharacterized protein</fullName>
    </submittedName>
</protein>
<dbReference type="AlphaFoldDB" id="A0A2W0C9U3"/>
<dbReference type="RefSeq" id="WP_181429798.1">
    <property type="nucleotide sequence ID" value="NZ_PRLG01000019.1"/>
</dbReference>
<dbReference type="EMBL" id="PRLG01000019">
    <property type="protein sequence ID" value="PYY28804.1"/>
    <property type="molecule type" value="Genomic_DNA"/>
</dbReference>
<gene>
    <name evidence="1" type="ORF">PIL02S_02761</name>
</gene>
<evidence type="ECO:0000313" key="1">
    <source>
        <dbReference type="EMBL" id="PYY28804.1"/>
    </source>
</evidence>
<reference evidence="1 2" key="1">
    <citation type="submission" date="2018-01" db="EMBL/GenBank/DDBJ databases">
        <title>Genome sequence of the PGP bacterium Paenibacillus illinoisensis E3.</title>
        <authorList>
            <person name="Rolli E."/>
            <person name="Marasco R."/>
            <person name="Bessem C."/>
            <person name="Michoud G."/>
            <person name="Gaiarsa S."/>
            <person name="Borin S."/>
            <person name="Daffonchio D."/>
        </authorList>
    </citation>
    <scope>NUCLEOTIDE SEQUENCE [LARGE SCALE GENOMIC DNA]</scope>
    <source>
        <strain evidence="1 2">E3</strain>
    </source>
</reference>
<sequence length="53" mass="5992">MKYTPATLTDEHIHQLQDIEQHLSESAGEDLILIAYSKQPDDSADTKNSEAHR</sequence>
<proteinExistence type="predicted"/>
<name>A0A2W0C9U3_9BACL</name>
<evidence type="ECO:0000313" key="2">
    <source>
        <dbReference type="Proteomes" id="UP000247459"/>
    </source>
</evidence>
<comment type="caution">
    <text evidence="1">The sequence shown here is derived from an EMBL/GenBank/DDBJ whole genome shotgun (WGS) entry which is preliminary data.</text>
</comment>
<organism evidence="1 2">
    <name type="scientific">Paenibacillus illinoisensis</name>
    <dbReference type="NCBI Taxonomy" id="59845"/>
    <lineage>
        <taxon>Bacteria</taxon>
        <taxon>Bacillati</taxon>
        <taxon>Bacillota</taxon>
        <taxon>Bacilli</taxon>
        <taxon>Bacillales</taxon>
        <taxon>Paenibacillaceae</taxon>
        <taxon>Paenibacillus</taxon>
    </lineage>
</organism>
<dbReference type="Proteomes" id="UP000247459">
    <property type="component" value="Unassembled WGS sequence"/>
</dbReference>